<dbReference type="EMBL" id="JAUEPN010000006">
    <property type="protein sequence ID" value="KAK3293694.1"/>
    <property type="molecule type" value="Genomic_DNA"/>
</dbReference>
<protein>
    <recommendedName>
        <fullName evidence="5">Extracellular membrane protein CFEM domain-containing protein</fullName>
    </recommendedName>
</protein>
<dbReference type="Proteomes" id="UP001278766">
    <property type="component" value="Unassembled WGS sequence"/>
</dbReference>
<proteinExistence type="predicted"/>
<dbReference type="AlphaFoldDB" id="A0AAE0HBW6"/>
<keyword evidence="2" id="KW-0732">Signal</keyword>
<feature type="compositionally biased region" description="Low complexity" evidence="1">
    <location>
        <begin position="103"/>
        <end position="120"/>
    </location>
</feature>
<evidence type="ECO:0008006" key="5">
    <source>
        <dbReference type="Google" id="ProtNLM"/>
    </source>
</evidence>
<reference evidence="3" key="1">
    <citation type="journal article" date="2023" name="Mol. Phylogenet. Evol.">
        <title>Genome-scale phylogeny and comparative genomics of the fungal order Sordariales.</title>
        <authorList>
            <person name="Hensen N."/>
            <person name="Bonometti L."/>
            <person name="Westerberg I."/>
            <person name="Brannstrom I.O."/>
            <person name="Guillou S."/>
            <person name="Cros-Aarteil S."/>
            <person name="Calhoun S."/>
            <person name="Haridas S."/>
            <person name="Kuo A."/>
            <person name="Mondo S."/>
            <person name="Pangilinan J."/>
            <person name="Riley R."/>
            <person name="LaButti K."/>
            <person name="Andreopoulos B."/>
            <person name="Lipzen A."/>
            <person name="Chen C."/>
            <person name="Yan M."/>
            <person name="Daum C."/>
            <person name="Ng V."/>
            <person name="Clum A."/>
            <person name="Steindorff A."/>
            <person name="Ohm R.A."/>
            <person name="Martin F."/>
            <person name="Silar P."/>
            <person name="Natvig D.O."/>
            <person name="Lalanne C."/>
            <person name="Gautier V."/>
            <person name="Ament-Velasquez S.L."/>
            <person name="Kruys A."/>
            <person name="Hutchinson M.I."/>
            <person name="Powell A.J."/>
            <person name="Barry K."/>
            <person name="Miller A.N."/>
            <person name="Grigoriev I.V."/>
            <person name="Debuchy R."/>
            <person name="Gladieux P."/>
            <person name="Hiltunen Thoren M."/>
            <person name="Johannesson H."/>
        </authorList>
    </citation>
    <scope>NUCLEOTIDE SEQUENCE</scope>
    <source>
        <strain evidence="3">CBS 168.71</strain>
    </source>
</reference>
<evidence type="ECO:0000256" key="1">
    <source>
        <dbReference type="SAM" id="MobiDB-lite"/>
    </source>
</evidence>
<dbReference type="RefSeq" id="XP_062657208.1">
    <property type="nucleotide sequence ID" value="XM_062802486.1"/>
</dbReference>
<keyword evidence="4" id="KW-1185">Reference proteome</keyword>
<sequence>MRRTSSMLAAALFLAAAAAGQDTSPPCIKSCYDTLPGPQRCEGVEEMTEEILTRCTCSSFVEQPPLYECIRECPKSEQATYLAGFSDQTYSCQEEYFSDITVPSATTTTRPTESSDPTNNADDDDDDNQGTTTSGGGDPAEPNGAGEAFHRAASTLLAAGGLVVALLFSKVESSRAFLGIHSRAW</sequence>
<gene>
    <name evidence="3" type="ORF">B0H64DRAFT_376566</name>
</gene>
<dbReference type="GeneID" id="87839434"/>
<feature type="region of interest" description="Disordered" evidence="1">
    <location>
        <begin position="103"/>
        <end position="146"/>
    </location>
</feature>
<reference evidence="3" key="2">
    <citation type="submission" date="2023-06" db="EMBL/GenBank/DDBJ databases">
        <authorList>
            <consortium name="Lawrence Berkeley National Laboratory"/>
            <person name="Haridas S."/>
            <person name="Hensen N."/>
            <person name="Bonometti L."/>
            <person name="Westerberg I."/>
            <person name="Brannstrom I.O."/>
            <person name="Guillou S."/>
            <person name="Cros-Aarteil S."/>
            <person name="Calhoun S."/>
            <person name="Kuo A."/>
            <person name="Mondo S."/>
            <person name="Pangilinan J."/>
            <person name="Riley R."/>
            <person name="Labutti K."/>
            <person name="Andreopoulos B."/>
            <person name="Lipzen A."/>
            <person name="Chen C."/>
            <person name="Yanf M."/>
            <person name="Daum C."/>
            <person name="Ng V."/>
            <person name="Clum A."/>
            <person name="Steindorff A."/>
            <person name="Ohm R."/>
            <person name="Martin F."/>
            <person name="Silar P."/>
            <person name="Natvig D."/>
            <person name="Lalanne C."/>
            <person name="Gautier V."/>
            <person name="Ament-Velasquez S.L."/>
            <person name="Kruys A."/>
            <person name="Hutchinson M.I."/>
            <person name="Powell A.J."/>
            <person name="Barry K."/>
            <person name="Miller A.N."/>
            <person name="Grigoriev I.V."/>
            <person name="Debuchy R."/>
            <person name="Gladieux P."/>
            <person name="Thoren M.H."/>
            <person name="Johannesson H."/>
        </authorList>
    </citation>
    <scope>NUCLEOTIDE SEQUENCE</scope>
    <source>
        <strain evidence="3">CBS 168.71</strain>
    </source>
</reference>
<evidence type="ECO:0000313" key="3">
    <source>
        <dbReference type="EMBL" id="KAK3293694.1"/>
    </source>
</evidence>
<evidence type="ECO:0000256" key="2">
    <source>
        <dbReference type="SAM" id="SignalP"/>
    </source>
</evidence>
<accession>A0AAE0HBW6</accession>
<feature type="signal peptide" evidence="2">
    <location>
        <begin position="1"/>
        <end position="20"/>
    </location>
</feature>
<evidence type="ECO:0000313" key="4">
    <source>
        <dbReference type="Proteomes" id="UP001278766"/>
    </source>
</evidence>
<feature type="chain" id="PRO_5042084076" description="Extracellular membrane protein CFEM domain-containing protein" evidence="2">
    <location>
        <begin position="21"/>
        <end position="185"/>
    </location>
</feature>
<name>A0AAE0HBW6_9PEZI</name>
<comment type="caution">
    <text evidence="3">The sequence shown here is derived from an EMBL/GenBank/DDBJ whole genome shotgun (WGS) entry which is preliminary data.</text>
</comment>
<organism evidence="3 4">
    <name type="scientific">Chaetomium fimeti</name>
    <dbReference type="NCBI Taxonomy" id="1854472"/>
    <lineage>
        <taxon>Eukaryota</taxon>
        <taxon>Fungi</taxon>
        <taxon>Dikarya</taxon>
        <taxon>Ascomycota</taxon>
        <taxon>Pezizomycotina</taxon>
        <taxon>Sordariomycetes</taxon>
        <taxon>Sordariomycetidae</taxon>
        <taxon>Sordariales</taxon>
        <taxon>Chaetomiaceae</taxon>
        <taxon>Chaetomium</taxon>
    </lineage>
</organism>